<dbReference type="PANTHER" id="PTHR43377">
    <property type="entry name" value="BILIVERDIN REDUCTASE A"/>
    <property type="match status" value="1"/>
</dbReference>
<dbReference type="GO" id="GO:0000166">
    <property type="term" value="F:nucleotide binding"/>
    <property type="evidence" value="ECO:0007669"/>
    <property type="project" value="InterPro"/>
</dbReference>
<comment type="caution">
    <text evidence="3">The sequence shown here is derived from an EMBL/GenBank/DDBJ whole genome shotgun (WGS) entry which is preliminary data.</text>
</comment>
<dbReference type="Gene3D" id="3.40.50.720">
    <property type="entry name" value="NAD(P)-binding Rossmann-like Domain"/>
    <property type="match status" value="1"/>
</dbReference>
<dbReference type="InterPro" id="IPR055170">
    <property type="entry name" value="GFO_IDH_MocA-like_dom"/>
</dbReference>
<dbReference type="InterPro" id="IPR051450">
    <property type="entry name" value="Gfo/Idh/MocA_Oxidoreductases"/>
</dbReference>
<dbReference type="SUPFAM" id="SSF55347">
    <property type="entry name" value="Glyceraldehyde-3-phosphate dehydrogenase-like, C-terminal domain"/>
    <property type="match status" value="1"/>
</dbReference>
<protein>
    <submittedName>
        <fullName evidence="3">Putative dehydrogenase</fullName>
    </submittedName>
</protein>
<evidence type="ECO:0000313" key="4">
    <source>
        <dbReference type="Proteomes" id="UP000033945"/>
    </source>
</evidence>
<evidence type="ECO:0000313" key="3">
    <source>
        <dbReference type="EMBL" id="KKT63443.1"/>
    </source>
</evidence>
<dbReference type="Pfam" id="PF22725">
    <property type="entry name" value="GFO_IDH_MocA_C3"/>
    <property type="match status" value="1"/>
</dbReference>
<dbReference type="Pfam" id="PF01408">
    <property type="entry name" value="GFO_IDH_MocA"/>
    <property type="match status" value="1"/>
</dbReference>
<feature type="domain" description="GFO/IDH/MocA-like oxidoreductase" evidence="2">
    <location>
        <begin position="121"/>
        <end position="245"/>
    </location>
</feature>
<proteinExistence type="predicted"/>
<gene>
    <name evidence="3" type="ORF">UW55_C0003G0011</name>
</gene>
<dbReference type="InterPro" id="IPR000683">
    <property type="entry name" value="Gfo/Idh/MocA-like_OxRdtase_N"/>
</dbReference>
<name>A0A0G1IWS6_9BACT</name>
<dbReference type="PANTHER" id="PTHR43377:SF1">
    <property type="entry name" value="BILIVERDIN REDUCTASE A"/>
    <property type="match status" value="1"/>
</dbReference>
<dbReference type="SUPFAM" id="SSF51735">
    <property type="entry name" value="NAD(P)-binding Rossmann-fold domains"/>
    <property type="match status" value="1"/>
</dbReference>
<dbReference type="EMBL" id="LCIT01000003">
    <property type="protein sequence ID" value="KKT63443.1"/>
    <property type="molecule type" value="Genomic_DNA"/>
</dbReference>
<dbReference type="Proteomes" id="UP000033945">
    <property type="component" value="Unassembled WGS sequence"/>
</dbReference>
<dbReference type="AlphaFoldDB" id="A0A0G1IWS6"/>
<sequence>MKVGIIGFGSIGKRHYENLLLHTKNIVVLSKRKDVNLPHQVENWQDFKKTGPYGGIIIANETSKHVATIKKCVALKPRALFVEKPLSHNLKDLNALVELLRKNRTSVFVGYCFHFFRPFFKIKKIIKSGKLGKIYYMRVSVGQDLKEWRPGRDYGKIYSAKKEFGGGVMLDLVHDINYPAWLLDDVLAPKRALVRKMSDLKINTEDIAENIFIAQRTGVMVSVHQDYLRIPGRRFLEIVGSKGSLMWDSSDAEDRNKMYQREINFFVGLVKSGKYFSNMEEAIRDVKNVEYLKKHGR</sequence>
<accession>A0A0G1IWS6</accession>
<evidence type="ECO:0000259" key="1">
    <source>
        <dbReference type="Pfam" id="PF01408"/>
    </source>
</evidence>
<dbReference type="Gene3D" id="3.30.360.10">
    <property type="entry name" value="Dihydrodipicolinate Reductase, domain 2"/>
    <property type="match status" value="1"/>
</dbReference>
<evidence type="ECO:0000259" key="2">
    <source>
        <dbReference type="Pfam" id="PF22725"/>
    </source>
</evidence>
<organism evidence="3 4">
    <name type="scientific">Candidatus Giovannonibacteria bacterium GW2011_GWA2_44_26</name>
    <dbReference type="NCBI Taxonomy" id="1618648"/>
    <lineage>
        <taxon>Bacteria</taxon>
        <taxon>Candidatus Giovannoniibacteriota</taxon>
    </lineage>
</organism>
<reference evidence="3 4" key="1">
    <citation type="journal article" date="2015" name="Nature">
        <title>rRNA introns, odd ribosomes, and small enigmatic genomes across a large radiation of phyla.</title>
        <authorList>
            <person name="Brown C.T."/>
            <person name="Hug L.A."/>
            <person name="Thomas B.C."/>
            <person name="Sharon I."/>
            <person name="Castelle C.J."/>
            <person name="Singh A."/>
            <person name="Wilkins M.J."/>
            <person name="Williams K.H."/>
            <person name="Banfield J.F."/>
        </authorList>
    </citation>
    <scope>NUCLEOTIDE SEQUENCE [LARGE SCALE GENOMIC DNA]</scope>
</reference>
<feature type="domain" description="Gfo/Idh/MocA-like oxidoreductase N-terminal" evidence="1">
    <location>
        <begin position="1"/>
        <end position="111"/>
    </location>
</feature>
<dbReference type="InterPro" id="IPR036291">
    <property type="entry name" value="NAD(P)-bd_dom_sf"/>
</dbReference>